<keyword evidence="3" id="KW-1185">Reference proteome</keyword>
<name>A0A2W2ELK0_9ACTN</name>
<dbReference type="InterPro" id="IPR021741">
    <property type="entry name" value="DUF3311"/>
</dbReference>
<dbReference type="Proteomes" id="UP000248544">
    <property type="component" value="Unassembled WGS sequence"/>
</dbReference>
<keyword evidence="1" id="KW-1133">Transmembrane helix</keyword>
<organism evidence="2 3">
    <name type="scientific">Spongiactinospora gelatinilytica</name>
    <dbReference type="NCBI Taxonomy" id="2666298"/>
    <lineage>
        <taxon>Bacteria</taxon>
        <taxon>Bacillati</taxon>
        <taxon>Actinomycetota</taxon>
        <taxon>Actinomycetes</taxon>
        <taxon>Streptosporangiales</taxon>
        <taxon>Streptosporangiaceae</taxon>
        <taxon>Spongiactinospora</taxon>
    </lineage>
</organism>
<comment type="caution">
    <text evidence="2">The sequence shown here is derived from an EMBL/GenBank/DDBJ whole genome shotgun (WGS) entry which is preliminary data.</text>
</comment>
<evidence type="ECO:0000256" key="1">
    <source>
        <dbReference type="SAM" id="Phobius"/>
    </source>
</evidence>
<evidence type="ECO:0000313" key="3">
    <source>
        <dbReference type="Proteomes" id="UP000248544"/>
    </source>
</evidence>
<dbReference type="EMBL" id="POUA01000465">
    <property type="protein sequence ID" value="PZG25266.1"/>
    <property type="molecule type" value="Genomic_DNA"/>
</dbReference>
<keyword evidence="1" id="KW-0472">Membrane</keyword>
<accession>A0A2W2ELK0</accession>
<dbReference type="Pfam" id="PF11755">
    <property type="entry name" value="DUF3311"/>
    <property type="match status" value="1"/>
</dbReference>
<gene>
    <name evidence="2" type="ORF">C1I98_34775</name>
</gene>
<dbReference type="AlphaFoldDB" id="A0A2W2ELK0"/>
<evidence type="ECO:0000313" key="2">
    <source>
        <dbReference type="EMBL" id="PZG25266.1"/>
    </source>
</evidence>
<protein>
    <recommendedName>
        <fullName evidence="4">DUF3311 domain-containing protein</fullName>
    </recommendedName>
</protein>
<feature type="transmembrane region" description="Helical" evidence="1">
    <location>
        <begin position="51"/>
        <end position="71"/>
    </location>
</feature>
<keyword evidence="1" id="KW-0812">Transmembrane</keyword>
<reference evidence="2 3" key="1">
    <citation type="submission" date="2018-01" db="EMBL/GenBank/DDBJ databases">
        <title>Draft genome sequence of Sphaerisporangium sp. 7K107.</title>
        <authorList>
            <person name="Sahin N."/>
            <person name="Saygin H."/>
            <person name="Ay H."/>
        </authorList>
    </citation>
    <scope>NUCLEOTIDE SEQUENCE [LARGE SCALE GENOMIC DNA]</scope>
    <source>
        <strain evidence="2 3">7K107</strain>
    </source>
</reference>
<feature type="transmembrane region" description="Helical" evidence="1">
    <location>
        <begin position="21"/>
        <end position="39"/>
    </location>
</feature>
<evidence type="ECO:0008006" key="4">
    <source>
        <dbReference type="Google" id="ProtNLM"/>
    </source>
</evidence>
<sequence length="80" mass="9196">MSTSDHDRRSGRPPARSDASPWNWLLVIPVILPLLPFLYNAEEPRLLGFPLFYWLQLAFIVAGVTATTIVYRVTRKRNGR</sequence>
<proteinExistence type="predicted"/>
<dbReference type="RefSeq" id="WP_111171572.1">
    <property type="nucleotide sequence ID" value="NZ_POUA01000465.1"/>
</dbReference>